<sequence length="535" mass="60874">MSLEAPSLLTLPPELLVEIFLLVLSGWRQDFWDIQMAESHIRESFILAVDLSRVCKHFRTVALAAPMLWNNVDMCSDVPSWIVRIMLERSGQTSLQIEVDSATDSRVFKPELHRIVALVYYRRDNLERFDVHAMPMLQELYIDCENRFHNDGHIPFISALSPLLHLRRLSVLGVSLRIARRYLRPTLTHIRFWLNYDNTPPLADFLIALGNMPLLEKIILSFSTVVVAQWPMEGVPEVTLPRLRRLQVIQGNLACAVLLQCLRFPVSTFLSKGFTYYDDDVYGGPELASAILSKLSGLGLLGSISNVDELIITACSTNLRSKVAIRALKNDAYVYDSRGRVAGLSLTANQALECLCSFPPPQFLRKIRYLTIQTPDNSIIGIPELPSTRLMARLCNLRYLHLKNAPTLWYGLVRLHYRPAADPIPHTTTMPFPKLRSLNISNAPFRSHPPRIGAVDLGDEEFIFQLRDMLKIRRDAGVQLCSLYIWDPIDFNGEEDAELLRAYVMEDVVFENTSPESSVCEDSDPDPVWEPTDWI</sequence>
<dbReference type="OrthoDB" id="2747316at2759"/>
<dbReference type="AlphaFoldDB" id="A0A4R0RNN8"/>
<protein>
    <submittedName>
        <fullName evidence="2">Uncharacterized protein</fullName>
    </submittedName>
</protein>
<comment type="caution">
    <text evidence="2">The sequence shown here is derived from an EMBL/GenBank/DDBJ whole genome shotgun (WGS) entry which is preliminary data.</text>
</comment>
<dbReference type="Proteomes" id="UP000292702">
    <property type="component" value="Unassembled WGS sequence"/>
</dbReference>
<name>A0A4R0RNN8_9APHY</name>
<dbReference type="SUPFAM" id="SSF52047">
    <property type="entry name" value="RNI-like"/>
    <property type="match status" value="1"/>
</dbReference>
<feature type="region of interest" description="Disordered" evidence="1">
    <location>
        <begin position="514"/>
        <end position="535"/>
    </location>
</feature>
<gene>
    <name evidence="2" type="ORF">EIP91_009987</name>
</gene>
<dbReference type="EMBL" id="RWJN01000059">
    <property type="protein sequence ID" value="TCD68703.1"/>
    <property type="molecule type" value="Genomic_DNA"/>
</dbReference>
<evidence type="ECO:0000256" key="1">
    <source>
        <dbReference type="SAM" id="MobiDB-lite"/>
    </source>
</evidence>
<keyword evidence="3" id="KW-1185">Reference proteome</keyword>
<evidence type="ECO:0000313" key="3">
    <source>
        <dbReference type="Proteomes" id="UP000292702"/>
    </source>
</evidence>
<dbReference type="InterPro" id="IPR032675">
    <property type="entry name" value="LRR_dom_sf"/>
</dbReference>
<proteinExistence type="predicted"/>
<reference evidence="2 3" key="1">
    <citation type="submission" date="2018-11" db="EMBL/GenBank/DDBJ databases">
        <title>Genome assembly of Steccherinum ochraceum LE-BIN_3174, the white-rot fungus of the Steccherinaceae family (The Residual Polyporoid clade, Polyporales, Basidiomycota).</title>
        <authorList>
            <person name="Fedorova T.V."/>
            <person name="Glazunova O.A."/>
            <person name="Landesman E.O."/>
            <person name="Moiseenko K.V."/>
            <person name="Psurtseva N.V."/>
            <person name="Savinova O.S."/>
            <person name="Shakhova N.V."/>
            <person name="Tyazhelova T.V."/>
            <person name="Vasina D.V."/>
        </authorList>
    </citation>
    <scope>NUCLEOTIDE SEQUENCE [LARGE SCALE GENOMIC DNA]</scope>
    <source>
        <strain evidence="2 3">LE-BIN_3174</strain>
    </source>
</reference>
<evidence type="ECO:0000313" key="2">
    <source>
        <dbReference type="EMBL" id="TCD68703.1"/>
    </source>
</evidence>
<organism evidence="2 3">
    <name type="scientific">Steccherinum ochraceum</name>
    <dbReference type="NCBI Taxonomy" id="92696"/>
    <lineage>
        <taxon>Eukaryota</taxon>
        <taxon>Fungi</taxon>
        <taxon>Dikarya</taxon>
        <taxon>Basidiomycota</taxon>
        <taxon>Agaricomycotina</taxon>
        <taxon>Agaricomycetes</taxon>
        <taxon>Polyporales</taxon>
        <taxon>Steccherinaceae</taxon>
        <taxon>Steccherinum</taxon>
    </lineage>
</organism>
<dbReference type="Gene3D" id="3.80.10.10">
    <property type="entry name" value="Ribonuclease Inhibitor"/>
    <property type="match status" value="1"/>
</dbReference>
<accession>A0A4R0RNN8</accession>